<dbReference type="EMBL" id="KM224878">
    <property type="protein sequence ID" value="AII27055.1"/>
    <property type="molecule type" value="Genomic_DNA"/>
</dbReference>
<organism evidence="2 3">
    <name type="scientific">Vibrio phage ICP2_2011_A</name>
    <dbReference type="NCBI Taxonomy" id="1529057"/>
    <lineage>
        <taxon>Viruses</taxon>
        <taxon>Duplodnaviria</taxon>
        <taxon>Heunggongvirae</taxon>
        <taxon>Uroviricota</taxon>
        <taxon>Caudoviricetes</taxon>
        <taxon>Zobellviridae</taxon>
        <taxon>Icepovirus</taxon>
        <taxon>Icepovirus bengalense</taxon>
    </lineage>
</organism>
<sequence>MKYTVIDIVQDMLSDSDGDNVNSIDDTTESLQAAYILRSSYDNLITNSTIDYFRRGVQFDGVSDVDKPNYLKLPDNIQEMTYLAYDTSMKERPVSYTELKYLYPDEFLARQATLNSGQANVQKVRDYNGIVYFIQNDKAPQFWTSFDDEYLVLDSYNKDVESTIHKDKTQGIAYISPKFVMEDDWIIDLPADMFPYLISEAKAAFSAKIRQMDSAKDEQWATIHRRRMSRKSWQAKGGIRLPNYGRPTSSTSPNRRSPYFDKSY</sequence>
<evidence type="ECO:0000256" key="1">
    <source>
        <dbReference type="SAM" id="MobiDB-lite"/>
    </source>
</evidence>
<accession>A0A076G4Z6</accession>
<evidence type="ECO:0000313" key="2">
    <source>
        <dbReference type="EMBL" id="AII27055.1"/>
    </source>
</evidence>
<evidence type="ECO:0000313" key="3">
    <source>
        <dbReference type="Proteomes" id="UP000028661"/>
    </source>
</evidence>
<proteinExistence type="predicted"/>
<name>A0A076G4Z6_9CAUD</name>
<feature type="region of interest" description="Disordered" evidence="1">
    <location>
        <begin position="238"/>
        <end position="264"/>
    </location>
</feature>
<feature type="compositionally biased region" description="Low complexity" evidence="1">
    <location>
        <begin position="246"/>
        <end position="257"/>
    </location>
</feature>
<protein>
    <submittedName>
        <fullName evidence="2">Uncharacterized protein</fullName>
    </submittedName>
</protein>
<gene>
    <name evidence="2" type="ORF">ICP22011A_0011</name>
</gene>
<reference evidence="3" key="1">
    <citation type="journal article" date="2014" name="Elife">
        <title>Evolutionary consequences of intra-patient phage predation on microbial populations.</title>
        <authorList>
            <person name="Seed K.D."/>
            <person name="Yen M."/>
            <person name="Shapiro B.J."/>
            <person name="Hilaire I.J."/>
            <person name="Charles R.C."/>
            <person name="Teng J.E."/>
            <person name="Ivers L.C."/>
            <person name="Boncy J."/>
            <person name="Harris J.B."/>
            <person name="Camilli A."/>
        </authorList>
    </citation>
    <scope>NUCLEOTIDE SEQUENCE [LARGE SCALE GENOMIC DNA]</scope>
</reference>
<dbReference type="Proteomes" id="UP000028661">
    <property type="component" value="Segment"/>
</dbReference>